<feature type="domain" description="Hydantoinase B/oxoprolinase" evidence="1">
    <location>
        <begin position="5"/>
        <end position="236"/>
    </location>
</feature>
<dbReference type="GO" id="GO:0017168">
    <property type="term" value="F:5-oxoprolinase (ATP-hydrolyzing) activity"/>
    <property type="evidence" value="ECO:0007669"/>
    <property type="project" value="TreeGrafter"/>
</dbReference>
<name>A0A382WAE2_9ZZZZ</name>
<dbReference type="AlphaFoldDB" id="A0A382WAE2"/>
<dbReference type="InterPro" id="IPR045079">
    <property type="entry name" value="Oxoprolinase-like"/>
</dbReference>
<reference evidence="2" key="1">
    <citation type="submission" date="2018-05" db="EMBL/GenBank/DDBJ databases">
        <authorList>
            <person name="Lanie J.A."/>
            <person name="Ng W.-L."/>
            <person name="Kazmierczak K.M."/>
            <person name="Andrzejewski T.M."/>
            <person name="Davidsen T.M."/>
            <person name="Wayne K.J."/>
            <person name="Tettelin H."/>
            <person name="Glass J.I."/>
            <person name="Rusch D."/>
            <person name="Podicherti R."/>
            <person name="Tsui H.-C.T."/>
            <person name="Winkler M.E."/>
        </authorList>
    </citation>
    <scope>NUCLEOTIDE SEQUENCE</scope>
</reference>
<dbReference type="PANTHER" id="PTHR11365:SF23">
    <property type="entry name" value="HYPOTHETICAL 5-OXOPROLINASE (EUROFUNG)-RELATED"/>
    <property type="match status" value="1"/>
</dbReference>
<accession>A0A382WAE2</accession>
<dbReference type="EMBL" id="UINC01158338">
    <property type="protein sequence ID" value="SVD55827.1"/>
    <property type="molecule type" value="Genomic_DNA"/>
</dbReference>
<protein>
    <recommendedName>
        <fullName evidence="1">Hydantoinase B/oxoprolinase domain-containing protein</fullName>
    </recommendedName>
</protein>
<dbReference type="GO" id="GO:0005829">
    <property type="term" value="C:cytosol"/>
    <property type="evidence" value="ECO:0007669"/>
    <property type="project" value="TreeGrafter"/>
</dbReference>
<feature type="non-terminal residue" evidence="2">
    <location>
        <position position="237"/>
    </location>
</feature>
<dbReference type="PANTHER" id="PTHR11365">
    <property type="entry name" value="5-OXOPROLINASE RELATED"/>
    <property type="match status" value="1"/>
</dbReference>
<dbReference type="GO" id="GO:0006749">
    <property type="term" value="P:glutathione metabolic process"/>
    <property type="evidence" value="ECO:0007669"/>
    <property type="project" value="TreeGrafter"/>
</dbReference>
<gene>
    <name evidence="2" type="ORF">METZ01_LOCUS408681</name>
</gene>
<feature type="non-terminal residue" evidence="2">
    <location>
        <position position="1"/>
    </location>
</feature>
<proteinExistence type="predicted"/>
<organism evidence="2">
    <name type="scientific">marine metagenome</name>
    <dbReference type="NCBI Taxonomy" id="408172"/>
    <lineage>
        <taxon>unclassified sequences</taxon>
        <taxon>metagenomes</taxon>
        <taxon>ecological metagenomes</taxon>
    </lineage>
</organism>
<dbReference type="Pfam" id="PF02538">
    <property type="entry name" value="Hydantoinase_B"/>
    <property type="match status" value="1"/>
</dbReference>
<dbReference type="InterPro" id="IPR003692">
    <property type="entry name" value="Hydantoinase_B"/>
</dbReference>
<evidence type="ECO:0000313" key="2">
    <source>
        <dbReference type="EMBL" id="SVD55827.1"/>
    </source>
</evidence>
<evidence type="ECO:0000259" key="1">
    <source>
        <dbReference type="Pfam" id="PF02538"/>
    </source>
</evidence>
<sequence length="237" mass="26015">VDSIDPITLEVVTEGMISVVREMRATVFLTARSVAIYEARDFSCGLFDATGQVVAQSEDIGSHVVPLPWSVESSLKILGDDLAPGDVIVMNDPYLGGTHLNDVTLIYPVFHEGELVFFPAVREHWADVGGSVPGSMSGTASEIYQEGLRIPPVKLVEQGEINHAAMEILLSNMRVRDERIGDFNSGLAACRTAERRIRELITRYGIETLLAGVQSNLERPEARMRAQIAKLPDGEYF</sequence>